<dbReference type="InterPro" id="IPR002686">
    <property type="entry name" value="Transposase_17"/>
</dbReference>
<dbReference type="EMBL" id="VORV01000015">
    <property type="protein sequence ID" value="TXD76134.1"/>
    <property type="molecule type" value="Genomic_DNA"/>
</dbReference>
<keyword evidence="5" id="KW-1185">Reference proteome</keyword>
<comment type="caution">
    <text evidence="2">The sequence shown here is derived from an EMBL/GenBank/DDBJ whole genome shotgun (WGS) entry which is preliminary data.</text>
</comment>
<dbReference type="GO" id="GO:0006313">
    <property type="term" value="P:DNA transposition"/>
    <property type="evidence" value="ECO:0007669"/>
    <property type="project" value="InterPro"/>
</dbReference>
<protein>
    <submittedName>
        <fullName evidence="2 3">Transposase</fullName>
    </submittedName>
</protein>
<dbReference type="InterPro" id="IPR052715">
    <property type="entry name" value="RAYT_transposase"/>
</dbReference>
<name>A0A2W7R1I6_9BACT</name>
<dbReference type="EMBL" id="QKZU01000016">
    <property type="protein sequence ID" value="PZX52100.1"/>
    <property type="molecule type" value="Genomic_DNA"/>
</dbReference>
<dbReference type="RefSeq" id="WP_086502815.1">
    <property type="nucleotide sequence ID" value="NZ_MSSV01000020.1"/>
</dbReference>
<proteinExistence type="predicted"/>
<dbReference type="Proteomes" id="UP000321927">
    <property type="component" value="Unassembled WGS sequence"/>
</dbReference>
<sequence length="173" mass="20702">MELNTLYFFTGTIHKWIPLLDKNGFKEIILSSLSYLFEQKCMKIYGFVIMPNHIHLIIENIKMNGKELPHASFLKYTSHSFLKRLKNESPELLSKFRVELINKTYQFWQRDSLAIELYTPEVVYQKLDYVHNNPCQKKWMLAEDPVKYPYSSFNFYELNTDDFGFLTHIGERL</sequence>
<evidence type="ECO:0000259" key="1">
    <source>
        <dbReference type="SMART" id="SM01321"/>
    </source>
</evidence>
<dbReference type="Gene3D" id="3.30.70.1290">
    <property type="entry name" value="Transposase IS200-like"/>
    <property type="match status" value="1"/>
</dbReference>
<dbReference type="GO" id="GO:0043565">
    <property type="term" value="F:sequence-specific DNA binding"/>
    <property type="evidence" value="ECO:0007669"/>
    <property type="project" value="TreeGrafter"/>
</dbReference>
<dbReference type="Proteomes" id="UP000249115">
    <property type="component" value="Unassembled WGS sequence"/>
</dbReference>
<dbReference type="PANTHER" id="PTHR36966">
    <property type="entry name" value="REP-ASSOCIATED TYROSINE TRANSPOSASE"/>
    <property type="match status" value="1"/>
</dbReference>
<dbReference type="InterPro" id="IPR036515">
    <property type="entry name" value="Transposase_17_sf"/>
</dbReference>
<dbReference type="SMART" id="SM01321">
    <property type="entry name" value="Y1_Tnp"/>
    <property type="match status" value="1"/>
</dbReference>
<dbReference type="AlphaFoldDB" id="A0A2W7R1I6"/>
<feature type="domain" description="Transposase IS200-like" evidence="1">
    <location>
        <begin position="2"/>
        <end position="133"/>
    </location>
</feature>
<dbReference type="SUPFAM" id="SSF143422">
    <property type="entry name" value="Transposase IS200-like"/>
    <property type="match status" value="1"/>
</dbReference>
<accession>A0A2W7R1I6</accession>
<dbReference type="OrthoDB" id="9788881at2"/>
<evidence type="ECO:0000313" key="2">
    <source>
        <dbReference type="EMBL" id="PZX52100.1"/>
    </source>
</evidence>
<organism evidence="2 4">
    <name type="scientific">Algoriphagus ratkowskyi</name>
    <dbReference type="NCBI Taxonomy" id="57028"/>
    <lineage>
        <taxon>Bacteria</taxon>
        <taxon>Pseudomonadati</taxon>
        <taxon>Bacteroidota</taxon>
        <taxon>Cytophagia</taxon>
        <taxon>Cytophagales</taxon>
        <taxon>Cyclobacteriaceae</taxon>
        <taxon>Algoriphagus</taxon>
    </lineage>
</organism>
<evidence type="ECO:0000313" key="5">
    <source>
        <dbReference type="Proteomes" id="UP000321927"/>
    </source>
</evidence>
<dbReference type="PANTHER" id="PTHR36966:SF1">
    <property type="entry name" value="REP-ASSOCIATED TYROSINE TRANSPOSASE"/>
    <property type="match status" value="1"/>
</dbReference>
<evidence type="ECO:0000313" key="3">
    <source>
        <dbReference type="EMBL" id="TXD76134.1"/>
    </source>
</evidence>
<reference evidence="3 5" key="2">
    <citation type="submission" date="2019-08" db="EMBL/GenBank/DDBJ databases">
        <title>Genome of Algoriphagus ratkowskyi IC026.</title>
        <authorList>
            <person name="Bowman J.P."/>
        </authorList>
    </citation>
    <scope>NUCLEOTIDE SEQUENCE [LARGE SCALE GENOMIC DNA]</scope>
    <source>
        <strain evidence="3 5">IC026</strain>
    </source>
</reference>
<reference evidence="2 4" key="1">
    <citation type="submission" date="2018-06" db="EMBL/GenBank/DDBJ databases">
        <title>Genomic Encyclopedia of Archaeal and Bacterial Type Strains, Phase II (KMG-II): from individual species to whole genera.</title>
        <authorList>
            <person name="Goeker M."/>
        </authorList>
    </citation>
    <scope>NUCLEOTIDE SEQUENCE [LARGE SCALE GENOMIC DNA]</scope>
    <source>
        <strain evidence="2 4">DSM 22686</strain>
    </source>
</reference>
<evidence type="ECO:0000313" key="4">
    <source>
        <dbReference type="Proteomes" id="UP000249115"/>
    </source>
</evidence>
<dbReference type="GO" id="GO:0004803">
    <property type="term" value="F:transposase activity"/>
    <property type="evidence" value="ECO:0007669"/>
    <property type="project" value="InterPro"/>
</dbReference>
<gene>
    <name evidence="3" type="ORF">ESW18_17870</name>
    <name evidence="2" type="ORF">LV84_03508</name>
</gene>